<keyword evidence="7" id="KW-0675">Receptor</keyword>
<keyword evidence="5" id="KW-0297">G-protein coupled receptor</keyword>
<feature type="domain" description="G-protein coupled receptors family 1 profile" evidence="10">
    <location>
        <begin position="40"/>
        <end position="314"/>
    </location>
</feature>
<dbReference type="SUPFAM" id="SSF81321">
    <property type="entry name" value="Family A G protein-coupled receptor-like"/>
    <property type="match status" value="1"/>
</dbReference>
<evidence type="ECO:0000313" key="11">
    <source>
        <dbReference type="EMBL" id="RNA29407.1"/>
    </source>
</evidence>
<feature type="transmembrane region" description="Helical" evidence="9">
    <location>
        <begin position="290"/>
        <end position="309"/>
    </location>
</feature>
<dbReference type="GO" id="GO:0004930">
    <property type="term" value="F:G protein-coupled receptor activity"/>
    <property type="evidence" value="ECO:0007669"/>
    <property type="project" value="UniProtKB-KW"/>
</dbReference>
<reference evidence="11 12" key="1">
    <citation type="journal article" date="2018" name="Sci. Rep.">
        <title>Genomic signatures of local adaptation to the degree of environmental predictability in rotifers.</title>
        <authorList>
            <person name="Franch-Gras L."/>
            <person name="Hahn C."/>
            <person name="Garcia-Roger E.M."/>
            <person name="Carmona M.J."/>
            <person name="Serra M."/>
            <person name="Gomez A."/>
        </authorList>
    </citation>
    <scope>NUCLEOTIDE SEQUENCE [LARGE SCALE GENOMIC DNA]</scope>
    <source>
        <strain evidence="11">HYR1</strain>
    </source>
</reference>
<dbReference type="InterPro" id="IPR000276">
    <property type="entry name" value="GPCR_Rhodpsn"/>
</dbReference>
<feature type="transmembrane region" description="Helical" evidence="9">
    <location>
        <begin position="103"/>
        <end position="122"/>
    </location>
</feature>
<evidence type="ECO:0000259" key="10">
    <source>
        <dbReference type="PROSITE" id="PS50262"/>
    </source>
</evidence>
<dbReference type="PANTHER" id="PTHR24249">
    <property type="entry name" value="HISTAMINE RECEPTOR-RELATED G-PROTEIN COUPLED RECEPTOR"/>
    <property type="match status" value="1"/>
</dbReference>
<feature type="transmembrane region" description="Helical" evidence="9">
    <location>
        <begin position="185"/>
        <end position="209"/>
    </location>
</feature>
<dbReference type="InterPro" id="IPR050569">
    <property type="entry name" value="TAAR"/>
</dbReference>
<sequence length="331" mass="38390">MNDSNSSENASIVDPYSKAFSTYYVANYIDWSFRIISLLVHIFYAIIVLSKKQLQTRTYVFMHHVNFVSFAYILHFVAFFDTRTASYGQNFTLEVAFCTLSEIFWSLLAYMRTYSILLLALYRYWAVYWIKMYRLINTNTVYIYAAILAAWLGSLLLTLVFKYAFSTTHSVYFCTPGYSDNLLVIVISQCLTNVICNIVPVTLVAVLYARILKKLRESKKNLNRFTRQQSGFSKRKEFELAKQFIFVNTFTILSSVVSIMINLVMVLASYQAKTFTSTEIDAMFIEVRPALRALFIFFQTCLPILSIAYNPEIKLSKKFDKFKNISISIIT</sequence>
<feature type="transmembrane region" description="Helical" evidence="9">
    <location>
        <begin position="244"/>
        <end position="270"/>
    </location>
</feature>
<feature type="transmembrane region" description="Helical" evidence="9">
    <location>
        <begin position="61"/>
        <end position="80"/>
    </location>
</feature>
<evidence type="ECO:0000313" key="12">
    <source>
        <dbReference type="Proteomes" id="UP000276133"/>
    </source>
</evidence>
<keyword evidence="2" id="KW-1003">Cell membrane</keyword>
<evidence type="ECO:0000256" key="8">
    <source>
        <dbReference type="ARBA" id="ARBA00023224"/>
    </source>
</evidence>
<evidence type="ECO:0000256" key="9">
    <source>
        <dbReference type="SAM" id="Phobius"/>
    </source>
</evidence>
<evidence type="ECO:0000256" key="2">
    <source>
        <dbReference type="ARBA" id="ARBA00022475"/>
    </source>
</evidence>
<proteinExistence type="predicted"/>
<comment type="caution">
    <text evidence="11">The sequence shown here is derived from an EMBL/GenBank/DDBJ whole genome shotgun (WGS) entry which is preliminary data.</text>
</comment>
<keyword evidence="3 9" id="KW-0812">Transmembrane</keyword>
<evidence type="ECO:0000256" key="7">
    <source>
        <dbReference type="ARBA" id="ARBA00023170"/>
    </source>
</evidence>
<accession>A0A3M7S1F6</accession>
<feature type="transmembrane region" description="Helical" evidence="9">
    <location>
        <begin position="142"/>
        <end position="165"/>
    </location>
</feature>
<dbReference type="Proteomes" id="UP000276133">
    <property type="component" value="Unassembled WGS sequence"/>
</dbReference>
<protein>
    <recommendedName>
        <fullName evidence="10">G-protein coupled receptors family 1 profile domain-containing protein</fullName>
    </recommendedName>
</protein>
<gene>
    <name evidence="11" type="ORF">BpHYR1_013244</name>
</gene>
<keyword evidence="6 9" id="KW-0472">Membrane</keyword>
<evidence type="ECO:0000256" key="4">
    <source>
        <dbReference type="ARBA" id="ARBA00022989"/>
    </source>
</evidence>
<evidence type="ECO:0000256" key="6">
    <source>
        <dbReference type="ARBA" id="ARBA00023136"/>
    </source>
</evidence>
<organism evidence="11 12">
    <name type="scientific">Brachionus plicatilis</name>
    <name type="common">Marine rotifer</name>
    <name type="synonym">Brachionus muelleri</name>
    <dbReference type="NCBI Taxonomy" id="10195"/>
    <lineage>
        <taxon>Eukaryota</taxon>
        <taxon>Metazoa</taxon>
        <taxon>Spiralia</taxon>
        <taxon>Gnathifera</taxon>
        <taxon>Rotifera</taxon>
        <taxon>Eurotatoria</taxon>
        <taxon>Monogononta</taxon>
        <taxon>Pseudotrocha</taxon>
        <taxon>Ploima</taxon>
        <taxon>Brachionidae</taxon>
        <taxon>Brachionus</taxon>
    </lineage>
</organism>
<dbReference type="AlphaFoldDB" id="A0A3M7S1F6"/>
<evidence type="ECO:0000256" key="5">
    <source>
        <dbReference type="ARBA" id="ARBA00023040"/>
    </source>
</evidence>
<dbReference type="EMBL" id="REGN01002230">
    <property type="protein sequence ID" value="RNA29407.1"/>
    <property type="molecule type" value="Genomic_DNA"/>
</dbReference>
<keyword evidence="12" id="KW-1185">Reference proteome</keyword>
<dbReference type="PROSITE" id="PS50262">
    <property type="entry name" value="G_PROTEIN_RECEP_F1_2"/>
    <property type="match status" value="1"/>
</dbReference>
<evidence type="ECO:0000256" key="3">
    <source>
        <dbReference type="ARBA" id="ARBA00022692"/>
    </source>
</evidence>
<dbReference type="Pfam" id="PF00001">
    <property type="entry name" value="7tm_1"/>
    <property type="match status" value="1"/>
</dbReference>
<evidence type="ECO:0000256" key="1">
    <source>
        <dbReference type="ARBA" id="ARBA00004651"/>
    </source>
</evidence>
<dbReference type="Gene3D" id="1.20.1070.10">
    <property type="entry name" value="Rhodopsin 7-helix transmembrane proteins"/>
    <property type="match status" value="1"/>
</dbReference>
<feature type="transmembrane region" description="Helical" evidence="9">
    <location>
        <begin position="31"/>
        <end position="49"/>
    </location>
</feature>
<comment type="subcellular location">
    <subcellularLocation>
        <location evidence="1">Cell membrane</location>
        <topology evidence="1">Multi-pass membrane protein</topology>
    </subcellularLocation>
</comment>
<keyword evidence="8" id="KW-0807">Transducer</keyword>
<dbReference type="CDD" id="cd00637">
    <property type="entry name" value="7tm_classA_rhodopsin-like"/>
    <property type="match status" value="1"/>
</dbReference>
<name>A0A3M7S1F6_BRAPC</name>
<keyword evidence="4 9" id="KW-1133">Transmembrane helix</keyword>
<dbReference type="GO" id="GO:0005886">
    <property type="term" value="C:plasma membrane"/>
    <property type="evidence" value="ECO:0007669"/>
    <property type="project" value="UniProtKB-SubCell"/>
</dbReference>
<dbReference type="OrthoDB" id="10160379at2759"/>
<dbReference type="InterPro" id="IPR017452">
    <property type="entry name" value="GPCR_Rhodpsn_7TM"/>
</dbReference>